<evidence type="ECO:0000313" key="1">
    <source>
        <dbReference type="EMBL" id="KAJ0027918.1"/>
    </source>
</evidence>
<gene>
    <name evidence="1" type="ORF">Pint_35665</name>
</gene>
<organism evidence="1 2">
    <name type="scientific">Pistacia integerrima</name>
    <dbReference type="NCBI Taxonomy" id="434235"/>
    <lineage>
        <taxon>Eukaryota</taxon>
        <taxon>Viridiplantae</taxon>
        <taxon>Streptophyta</taxon>
        <taxon>Embryophyta</taxon>
        <taxon>Tracheophyta</taxon>
        <taxon>Spermatophyta</taxon>
        <taxon>Magnoliopsida</taxon>
        <taxon>eudicotyledons</taxon>
        <taxon>Gunneridae</taxon>
        <taxon>Pentapetalae</taxon>
        <taxon>rosids</taxon>
        <taxon>malvids</taxon>
        <taxon>Sapindales</taxon>
        <taxon>Anacardiaceae</taxon>
        <taxon>Pistacia</taxon>
    </lineage>
</organism>
<keyword evidence="2" id="KW-1185">Reference proteome</keyword>
<sequence>MEAGRNLLSSPPSFPSRTHLKNTSSSSVLKLHEQAAPTMSSVPTFTVARHFPTSVLLQEQRDEYRPLLHMFKEDKTSMPTMDRRQLETGASVLEENTSNLDQLVQDFEHQLLHLPGLWNLLRPGQTGVNNSLSTMQSSTSNTEEVEPFNAVALARKALSASKEAASLAENPKLNGAESDDIISTSSSNFPFDEVKTVRSTRRLERRSKKRRVSKPQVMVPETYRSKKSDVQKKLSEGFNPNDPLRLFLWGPETRQLLTVKEESECVAQIQNLMRLEKVKSKLESQFGREPTLIEWAEAVELNCRDLQSELQSGNNSREKLINANLRLVVHVAKQYQGRGLILQDLLQEGSMGLMKSVERFKPDAGCRFASYAYWWIRQTIRKAIFQHSRTIRLPEHVYTLLSKVLEAKRLCIQEGNHCPNKEELATRVGITVEKLDNLLFFTRMPLSMQQPVWADQDTTFQVKEISIITISCNMQEITADTGIEIPNISVAKQLMRQHVRNLLNVLNPKERRIIRLRFGIEDGKPKSLSDIGSMFGLSKERVRQLENRAIYRLKQSLGSEGLAGYADLLV</sequence>
<reference evidence="2" key="1">
    <citation type="journal article" date="2023" name="G3 (Bethesda)">
        <title>Genome assembly and association tests identify interacting loci associated with vigor, precocity, and sex in interspecific pistachio rootstocks.</title>
        <authorList>
            <person name="Palmer W."/>
            <person name="Jacygrad E."/>
            <person name="Sagayaradj S."/>
            <person name="Cavanaugh K."/>
            <person name="Han R."/>
            <person name="Bertier L."/>
            <person name="Beede B."/>
            <person name="Kafkas S."/>
            <person name="Golino D."/>
            <person name="Preece J."/>
            <person name="Michelmore R."/>
        </authorList>
    </citation>
    <scope>NUCLEOTIDE SEQUENCE [LARGE SCALE GENOMIC DNA]</scope>
</reference>
<evidence type="ECO:0000313" key="2">
    <source>
        <dbReference type="Proteomes" id="UP001163603"/>
    </source>
</evidence>
<accession>A0ACC0Y329</accession>
<protein>
    <submittedName>
        <fullName evidence="1">Uncharacterized protein</fullName>
    </submittedName>
</protein>
<dbReference type="Proteomes" id="UP001163603">
    <property type="component" value="Chromosome 9"/>
</dbReference>
<dbReference type="EMBL" id="CM047744">
    <property type="protein sequence ID" value="KAJ0027918.1"/>
    <property type="molecule type" value="Genomic_DNA"/>
</dbReference>
<name>A0ACC0Y329_9ROSI</name>
<comment type="caution">
    <text evidence="1">The sequence shown here is derived from an EMBL/GenBank/DDBJ whole genome shotgun (WGS) entry which is preliminary data.</text>
</comment>
<proteinExistence type="predicted"/>